<dbReference type="InterPro" id="IPR022998">
    <property type="entry name" value="ThiamineP_synth_TenI"/>
</dbReference>
<feature type="binding site" evidence="9">
    <location>
        <position position="270"/>
    </location>
    <ligand>
        <name>4-amino-2-methyl-5-(diphosphooxymethyl)pyrimidine</name>
        <dbReference type="ChEBI" id="CHEBI:57841"/>
    </ligand>
</feature>
<feature type="domain" description="ThiD2" evidence="13">
    <location>
        <begin position="5"/>
        <end position="126"/>
    </location>
</feature>
<name>A0A0S8GEE4_UNCW3</name>
<comment type="function">
    <text evidence="9">Condenses 4-methyl-5-(beta-hydroxyethyl)thiazole monophosphate (THZ-P) and 2-methyl-4-amino-5-hydroxymethyl pyrimidine pyrophosphate (HMP-PP) to form thiamine monophosphate (TMP).</text>
</comment>
<comment type="pathway">
    <text evidence="1 9 11">Cofactor biosynthesis; thiamine diphosphate biosynthesis; thiamine phosphate from 4-amino-2-methyl-5-diphosphomethylpyrimidine and 4-methyl-5-(2-phosphoethyl)-thiazole: step 1/1.</text>
</comment>
<reference evidence="14 15" key="1">
    <citation type="journal article" date="2015" name="Microbiome">
        <title>Genomic resolution of linkages in carbon, nitrogen, and sulfur cycling among widespread estuary sediment bacteria.</title>
        <authorList>
            <person name="Baker B.J."/>
            <person name="Lazar C.S."/>
            <person name="Teske A.P."/>
            <person name="Dick G.J."/>
        </authorList>
    </citation>
    <scope>NUCLEOTIDE SEQUENCE [LARGE SCALE GENOMIC DNA]</scope>
    <source>
        <strain evidence="14">SM23_60</strain>
    </source>
</reference>
<feature type="binding site" evidence="9">
    <location>
        <begin position="267"/>
        <end position="269"/>
    </location>
    <ligand>
        <name>2-[(2R,5Z)-2-carboxy-4-methylthiazol-5(2H)-ylidene]ethyl phosphate</name>
        <dbReference type="ChEBI" id="CHEBI:62899"/>
    </ligand>
</feature>
<evidence type="ECO:0000256" key="2">
    <source>
        <dbReference type="ARBA" id="ARBA00022679"/>
    </source>
</evidence>
<evidence type="ECO:0000256" key="1">
    <source>
        <dbReference type="ARBA" id="ARBA00005165"/>
    </source>
</evidence>
<dbReference type="EMBL" id="LJUO01000070">
    <property type="protein sequence ID" value="KPK71113.1"/>
    <property type="molecule type" value="Genomic_DNA"/>
</dbReference>
<feature type="binding site" evidence="9">
    <location>
        <position position="241"/>
    </location>
    <ligand>
        <name>4-amino-2-methyl-5-(diphosphooxymethyl)pyrimidine</name>
        <dbReference type="ChEBI" id="CHEBI:57841"/>
    </ligand>
</feature>
<dbReference type="GO" id="GO:0004789">
    <property type="term" value="F:thiamine-phosphate diphosphorylase activity"/>
    <property type="evidence" value="ECO:0007669"/>
    <property type="project" value="UniProtKB-UniRule"/>
</dbReference>
<dbReference type="InterPro" id="IPR041397">
    <property type="entry name" value="ThiD2"/>
</dbReference>
<evidence type="ECO:0000256" key="9">
    <source>
        <dbReference type="HAMAP-Rule" id="MF_00097"/>
    </source>
</evidence>
<evidence type="ECO:0000256" key="8">
    <source>
        <dbReference type="ARBA" id="ARBA00047883"/>
    </source>
</evidence>
<dbReference type="GO" id="GO:0005737">
    <property type="term" value="C:cytoplasm"/>
    <property type="evidence" value="ECO:0007669"/>
    <property type="project" value="TreeGrafter"/>
</dbReference>
<dbReference type="GO" id="GO:0009228">
    <property type="term" value="P:thiamine biosynthetic process"/>
    <property type="evidence" value="ECO:0007669"/>
    <property type="project" value="UniProtKB-KW"/>
</dbReference>
<feature type="binding site" evidence="9">
    <location>
        <position position="222"/>
    </location>
    <ligand>
        <name>Mg(2+)</name>
        <dbReference type="ChEBI" id="CHEBI:18420"/>
    </ligand>
</feature>
<evidence type="ECO:0000256" key="10">
    <source>
        <dbReference type="RuleBase" id="RU003826"/>
    </source>
</evidence>
<feature type="binding site" evidence="9">
    <location>
        <position position="297"/>
    </location>
    <ligand>
        <name>2-[(2R,5Z)-2-carboxy-4-methylthiazol-5(2H)-ylidene]ethyl phosphate</name>
        <dbReference type="ChEBI" id="CHEBI:62899"/>
    </ligand>
</feature>
<comment type="cofactor">
    <cofactor evidence="9">
        <name>Mg(2+)</name>
        <dbReference type="ChEBI" id="CHEBI:18420"/>
    </cofactor>
    <text evidence="9">Binds 1 Mg(2+) ion per subunit.</text>
</comment>
<dbReference type="InterPro" id="IPR034291">
    <property type="entry name" value="TMP_synthase"/>
</dbReference>
<protein>
    <recommendedName>
        <fullName evidence="9">Thiamine-phosphate synthase</fullName>
        <shortName evidence="9">TP synthase</shortName>
        <shortName evidence="9">TPS</shortName>
        <ecNumber evidence="9">2.5.1.3</ecNumber>
    </recommendedName>
    <alternativeName>
        <fullName evidence="9">Thiamine-phosphate pyrophosphorylase</fullName>
        <shortName evidence="9">TMP pyrophosphorylase</shortName>
        <shortName evidence="9">TMP-PPase</shortName>
    </alternativeName>
</protein>
<comment type="catalytic activity">
    <reaction evidence="7 9 10">
        <text>2-(2-carboxy-4-methylthiazol-5-yl)ethyl phosphate + 4-amino-2-methyl-5-(diphosphooxymethyl)pyrimidine + 2 H(+) = thiamine phosphate + CO2 + diphosphate</text>
        <dbReference type="Rhea" id="RHEA:47848"/>
        <dbReference type="ChEBI" id="CHEBI:15378"/>
        <dbReference type="ChEBI" id="CHEBI:16526"/>
        <dbReference type="ChEBI" id="CHEBI:33019"/>
        <dbReference type="ChEBI" id="CHEBI:37575"/>
        <dbReference type="ChEBI" id="CHEBI:57841"/>
        <dbReference type="ChEBI" id="CHEBI:62890"/>
        <dbReference type="EC" id="2.5.1.3"/>
    </reaction>
</comment>
<evidence type="ECO:0000259" key="12">
    <source>
        <dbReference type="Pfam" id="PF02581"/>
    </source>
</evidence>
<keyword evidence="3 9" id="KW-0479">Metal-binding</keyword>
<dbReference type="CDD" id="cd00564">
    <property type="entry name" value="TMP_TenI"/>
    <property type="match status" value="1"/>
</dbReference>
<comment type="similarity">
    <text evidence="9 10">Belongs to the thiamine-phosphate synthase family.</text>
</comment>
<organism evidence="14 15">
    <name type="scientific">candidate division WOR_3 bacterium SM23_60</name>
    <dbReference type="NCBI Taxonomy" id="1703780"/>
    <lineage>
        <taxon>Bacteria</taxon>
        <taxon>Bacteria division WOR-3</taxon>
    </lineage>
</organism>
<evidence type="ECO:0000313" key="14">
    <source>
        <dbReference type="EMBL" id="KPK71113.1"/>
    </source>
</evidence>
<dbReference type="Gene3D" id="3.20.20.70">
    <property type="entry name" value="Aldolase class I"/>
    <property type="match status" value="1"/>
</dbReference>
<keyword evidence="2 9" id="KW-0808">Transferase</keyword>
<comment type="caution">
    <text evidence="14">The sequence shown here is derived from an EMBL/GenBank/DDBJ whole genome shotgun (WGS) entry which is preliminary data.</text>
</comment>
<dbReference type="InterPro" id="IPR013785">
    <property type="entry name" value="Aldolase_TIM"/>
</dbReference>
<evidence type="ECO:0000256" key="4">
    <source>
        <dbReference type="ARBA" id="ARBA00022842"/>
    </source>
</evidence>
<accession>A0A0S8GEE4</accession>
<evidence type="ECO:0000256" key="6">
    <source>
        <dbReference type="ARBA" id="ARBA00047334"/>
    </source>
</evidence>
<dbReference type="NCBIfam" id="TIGR00693">
    <property type="entry name" value="thiE"/>
    <property type="match status" value="1"/>
</dbReference>
<comment type="catalytic activity">
    <reaction evidence="6 9 10">
        <text>4-methyl-5-(2-phosphooxyethyl)-thiazole + 4-amino-2-methyl-5-(diphosphooxymethyl)pyrimidine + H(+) = thiamine phosphate + diphosphate</text>
        <dbReference type="Rhea" id="RHEA:22328"/>
        <dbReference type="ChEBI" id="CHEBI:15378"/>
        <dbReference type="ChEBI" id="CHEBI:33019"/>
        <dbReference type="ChEBI" id="CHEBI:37575"/>
        <dbReference type="ChEBI" id="CHEBI:57841"/>
        <dbReference type="ChEBI" id="CHEBI:58296"/>
        <dbReference type="EC" id="2.5.1.3"/>
    </reaction>
</comment>
<dbReference type="Pfam" id="PF02581">
    <property type="entry name" value="TMP-TENI"/>
    <property type="match status" value="1"/>
</dbReference>
<dbReference type="UniPathway" id="UPA00060">
    <property type="reaction ID" value="UER00141"/>
</dbReference>
<dbReference type="GO" id="GO:0009229">
    <property type="term" value="P:thiamine diphosphate biosynthetic process"/>
    <property type="evidence" value="ECO:0007669"/>
    <property type="project" value="UniProtKB-UniRule"/>
</dbReference>
<dbReference type="PANTHER" id="PTHR20857:SF23">
    <property type="entry name" value="THIAMINE BIOSYNTHETIC BIFUNCTIONAL ENZYME"/>
    <property type="match status" value="1"/>
</dbReference>
<gene>
    <name evidence="9" type="primary">thiE</name>
    <name evidence="14" type="ORF">AMJ87_07635</name>
</gene>
<dbReference type="AlphaFoldDB" id="A0A0S8GEE4"/>
<evidence type="ECO:0000256" key="11">
    <source>
        <dbReference type="RuleBase" id="RU004253"/>
    </source>
</evidence>
<keyword evidence="4 9" id="KW-0460">Magnesium</keyword>
<dbReference type="InterPro" id="IPR036206">
    <property type="entry name" value="ThiamineP_synth_sf"/>
</dbReference>
<evidence type="ECO:0000259" key="13">
    <source>
        <dbReference type="Pfam" id="PF17792"/>
    </source>
</evidence>
<dbReference type="SUPFAM" id="SSF51391">
    <property type="entry name" value="Thiamin phosphate synthase"/>
    <property type="match status" value="1"/>
</dbReference>
<comment type="caution">
    <text evidence="9">Lacks conserved residue(s) required for the propagation of feature annotation.</text>
</comment>
<evidence type="ECO:0000256" key="5">
    <source>
        <dbReference type="ARBA" id="ARBA00022977"/>
    </source>
</evidence>
<sequence>MSWERIADVNLNRMSESLKFLEDIARFTLRHRTLVSDIRTIRRDFLDVTKKLSVPSLVKYRESRTDIGRSNRFDVGARSSVQAAILANCARAQQAARILEEVSKSADKQVSPPMKRIRFRLYDLEKAFIAHLQRTFDPRLYVILDERYASRYRIEYIIPLLARSGATMIQLRAQAMPDRTLVRTGVRIRRALANPAVKFIINNRLDIALACGADGVHLGQRDISVVKARQIVGEHAILGVSVHTVQQARRAQRQGADYLGVGAVFATKTKTDARVRSLSVLKAICAATHVPVIGIGGINDKNYRTILKAGAAGISVCSFVFEGNVRKNVRSLTQKRG</sequence>
<keyword evidence="5 9" id="KW-0784">Thiamine biosynthesis</keyword>
<comment type="catalytic activity">
    <reaction evidence="8 9 10">
        <text>2-[(2R,5Z)-2-carboxy-4-methylthiazol-5(2H)-ylidene]ethyl phosphate + 4-amino-2-methyl-5-(diphosphooxymethyl)pyrimidine + 2 H(+) = thiamine phosphate + CO2 + diphosphate</text>
        <dbReference type="Rhea" id="RHEA:47844"/>
        <dbReference type="ChEBI" id="CHEBI:15378"/>
        <dbReference type="ChEBI" id="CHEBI:16526"/>
        <dbReference type="ChEBI" id="CHEBI:33019"/>
        <dbReference type="ChEBI" id="CHEBI:37575"/>
        <dbReference type="ChEBI" id="CHEBI:57841"/>
        <dbReference type="ChEBI" id="CHEBI:62899"/>
        <dbReference type="EC" id="2.5.1.3"/>
    </reaction>
</comment>
<dbReference type="EC" id="2.5.1.3" evidence="9"/>
<dbReference type="GO" id="GO:0000287">
    <property type="term" value="F:magnesium ion binding"/>
    <property type="evidence" value="ECO:0007669"/>
    <property type="project" value="UniProtKB-UniRule"/>
</dbReference>
<dbReference type="PATRIC" id="fig|1703780.3.peg.291"/>
<dbReference type="Pfam" id="PF17792">
    <property type="entry name" value="ThiD2"/>
    <property type="match status" value="1"/>
</dbReference>
<evidence type="ECO:0000256" key="3">
    <source>
        <dbReference type="ARBA" id="ARBA00022723"/>
    </source>
</evidence>
<proteinExistence type="inferred from homology"/>
<evidence type="ECO:0000256" key="7">
    <source>
        <dbReference type="ARBA" id="ARBA00047851"/>
    </source>
</evidence>
<dbReference type="HAMAP" id="MF_00097">
    <property type="entry name" value="TMP_synthase"/>
    <property type="match status" value="1"/>
</dbReference>
<evidence type="ECO:0000313" key="15">
    <source>
        <dbReference type="Proteomes" id="UP000051096"/>
    </source>
</evidence>
<feature type="domain" description="Thiamine phosphate synthase/TenI" evidence="12">
    <location>
        <begin position="140"/>
        <end position="318"/>
    </location>
</feature>
<dbReference type="Proteomes" id="UP000051096">
    <property type="component" value="Unassembled WGS sequence"/>
</dbReference>
<dbReference type="PANTHER" id="PTHR20857">
    <property type="entry name" value="THIAMINE-PHOSPHATE PYROPHOSPHORYLASE"/>
    <property type="match status" value="1"/>
</dbReference>
<feature type="binding site" evidence="9">
    <location>
        <position position="202"/>
    </location>
    <ligand>
        <name>4-amino-2-methyl-5-(diphosphooxymethyl)pyrimidine</name>
        <dbReference type="ChEBI" id="CHEBI:57841"/>
    </ligand>
</feature>